<dbReference type="SMART" id="SM00320">
    <property type="entry name" value="WD40"/>
    <property type="match status" value="14"/>
</dbReference>
<dbReference type="RefSeq" id="WP_103126179.1">
    <property type="nucleotide sequence ID" value="NZ_DF978436.1"/>
</dbReference>
<evidence type="ECO:0000256" key="4">
    <source>
        <dbReference type="SAM" id="Coils"/>
    </source>
</evidence>
<dbReference type="EMBL" id="BDGE01000078">
    <property type="protein sequence ID" value="GBE94465.1"/>
    <property type="molecule type" value="Genomic_DNA"/>
</dbReference>
<evidence type="ECO:0000256" key="2">
    <source>
        <dbReference type="ARBA" id="ARBA00022737"/>
    </source>
</evidence>
<evidence type="ECO:0000259" key="6">
    <source>
        <dbReference type="Pfam" id="PF20703"/>
    </source>
</evidence>
<feature type="repeat" description="WD" evidence="3">
    <location>
        <begin position="731"/>
        <end position="762"/>
    </location>
</feature>
<evidence type="ECO:0000256" key="3">
    <source>
        <dbReference type="PROSITE-ProRule" id="PRU00221"/>
    </source>
</evidence>
<evidence type="ECO:0000313" key="7">
    <source>
        <dbReference type="EMBL" id="GBE94465.1"/>
    </source>
</evidence>
<dbReference type="Pfam" id="PF00400">
    <property type="entry name" value="WD40"/>
    <property type="match status" value="10"/>
</dbReference>
<feature type="coiled-coil region" evidence="4">
    <location>
        <begin position="350"/>
        <end position="377"/>
    </location>
</feature>
<feature type="repeat" description="WD" evidence="3">
    <location>
        <begin position="820"/>
        <end position="852"/>
    </location>
</feature>
<feature type="repeat" description="WD" evidence="3">
    <location>
        <begin position="773"/>
        <end position="807"/>
    </location>
</feature>
<keyword evidence="8" id="KW-1185">Reference proteome</keyword>
<dbReference type="Gene3D" id="3.40.50.300">
    <property type="entry name" value="P-loop containing nucleotide triphosphate hydrolases"/>
    <property type="match status" value="1"/>
</dbReference>
<dbReference type="PRINTS" id="PR00320">
    <property type="entry name" value="GPROTEINBRPT"/>
</dbReference>
<dbReference type="InterPro" id="IPR049052">
    <property type="entry name" value="nSTAND1"/>
</dbReference>
<dbReference type="PROSITE" id="PS50082">
    <property type="entry name" value="WD_REPEATS_2"/>
    <property type="match status" value="10"/>
</dbReference>
<dbReference type="AlphaFoldDB" id="A0A2H6LMM4"/>
<dbReference type="PANTHER" id="PTHR22847:SF637">
    <property type="entry name" value="WD REPEAT DOMAIN 5B"/>
    <property type="match status" value="1"/>
</dbReference>
<evidence type="ECO:0000313" key="8">
    <source>
        <dbReference type="Proteomes" id="UP000236527"/>
    </source>
</evidence>
<dbReference type="InterPro" id="IPR027417">
    <property type="entry name" value="P-loop_NTPase"/>
</dbReference>
<feature type="repeat" description="WD" evidence="3">
    <location>
        <begin position="861"/>
        <end position="892"/>
    </location>
</feature>
<dbReference type="InterPro" id="IPR015943">
    <property type="entry name" value="WD40/YVTN_repeat-like_dom_sf"/>
</dbReference>
<evidence type="ECO:0000256" key="5">
    <source>
        <dbReference type="SAM" id="MobiDB-lite"/>
    </source>
</evidence>
<feature type="repeat" description="WD" evidence="3">
    <location>
        <begin position="987"/>
        <end position="1028"/>
    </location>
</feature>
<dbReference type="InterPro" id="IPR036322">
    <property type="entry name" value="WD40_repeat_dom_sf"/>
</dbReference>
<dbReference type="Gene3D" id="2.130.10.10">
    <property type="entry name" value="YVTN repeat-like/Quinoprotein amine dehydrogenase"/>
    <property type="match status" value="4"/>
</dbReference>
<organism evidence="7 8">
    <name type="scientific">Nostoc cycadae WK-1</name>
    <dbReference type="NCBI Taxonomy" id="1861711"/>
    <lineage>
        <taxon>Bacteria</taxon>
        <taxon>Bacillati</taxon>
        <taxon>Cyanobacteriota</taxon>
        <taxon>Cyanophyceae</taxon>
        <taxon>Nostocales</taxon>
        <taxon>Nostocaceae</taxon>
        <taxon>Nostoc</taxon>
    </lineage>
</organism>
<keyword evidence="2" id="KW-0677">Repeat</keyword>
<dbReference type="InterPro" id="IPR020472">
    <property type="entry name" value="WD40_PAC1"/>
</dbReference>
<feature type="repeat" description="WD" evidence="3">
    <location>
        <begin position="1109"/>
        <end position="1143"/>
    </location>
</feature>
<dbReference type="SUPFAM" id="SSF52540">
    <property type="entry name" value="P-loop containing nucleoside triphosphate hydrolases"/>
    <property type="match status" value="1"/>
</dbReference>
<feature type="repeat" description="WD" evidence="3">
    <location>
        <begin position="600"/>
        <end position="632"/>
    </location>
</feature>
<evidence type="ECO:0000256" key="1">
    <source>
        <dbReference type="ARBA" id="ARBA00022574"/>
    </source>
</evidence>
<feature type="repeat" description="WD" evidence="3">
    <location>
        <begin position="898"/>
        <end position="929"/>
    </location>
</feature>
<keyword evidence="1 3" id="KW-0853">WD repeat</keyword>
<proteinExistence type="predicted"/>
<dbReference type="SUPFAM" id="SSF50978">
    <property type="entry name" value="WD40 repeat-like"/>
    <property type="match status" value="2"/>
</dbReference>
<dbReference type="InterPro" id="IPR001680">
    <property type="entry name" value="WD40_rpt"/>
</dbReference>
<gene>
    <name evidence="7" type="ORF">NCWK1_4241</name>
</gene>
<keyword evidence="4" id="KW-0175">Coiled coil</keyword>
<comment type="caution">
    <text evidence="7">The sequence shown here is derived from an EMBL/GenBank/DDBJ whole genome shotgun (WGS) entry which is preliminary data.</text>
</comment>
<dbReference type="PANTHER" id="PTHR22847">
    <property type="entry name" value="WD40 REPEAT PROTEIN"/>
    <property type="match status" value="1"/>
</dbReference>
<feature type="region of interest" description="Disordered" evidence="5">
    <location>
        <begin position="1"/>
        <end position="25"/>
    </location>
</feature>
<protein>
    <submittedName>
        <fullName evidence="7">WD-40 repeat protein</fullName>
    </submittedName>
</protein>
<dbReference type="Pfam" id="PF20703">
    <property type="entry name" value="nSTAND1"/>
    <property type="match status" value="1"/>
</dbReference>
<feature type="repeat" description="WD" evidence="3">
    <location>
        <begin position="690"/>
        <end position="722"/>
    </location>
</feature>
<dbReference type="CDD" id="cd00200">
    <property type="entry name" value="WD40"/>
    <property type="match status" value="1"/>
</dbReference>
<feature type="repeat" description="WD" evidence="3">
    <location>
        <begin position="644"/>
        <end position="676"/>
    </location>
</feature>
<accession>A0A2H6LMM4</accession>
<dbReference type="Proteomes" id="UP000236527">
    <property type="component" value="Unassembled WGS sequence"/>
</dbReference>
<feature type="domain" description="Novel STAND NTPase 1" evidence="6">
    <location>
        <begin position="66"/>
        <end position="478"/>
    </location>
</feature>
<sequence length="1211" mass="138630">MLTKTAVSMNEKPRDNQTHISGGVQGVVGENQGTVIINETHNRYYGNDPEEEPLREFKEEKLPRSPYKGLARFEPEDSDRFYGRKKLIQDLTNYLEENHILFILGASGSGKSSLVQAGIIPEICGKGKYLFKLCFVPDKDPFNSFASKIGIFLSDNREEYEEAEEQIKQLVEQMSIYPEGKIIVKIIEEIKKNNDGFGLIFIDQFEEIFTQTQEEKRSKFIENLVNLIDIQNHKVKIILAMRNDFYSHLGAYSDFLSITQSHIRNVLDMTDRELRLVIKNPAARHGVKVEEDLIAQIIKDFWGQSQTSLTLLQYTLDLLWRTELDKKDLLDGELNQKTYINLGGVGGALQKEAERIYEKITKDKDEKNKQVKAEKVEQIFIKLVTITSDDIPVSKRESKASFDDEEIKIINKLINNGLLVSGHSNDPHLRDTIEIAHEALIKYWSKLQDWIQKHKEILILKRQLIEAAKIWYRVKNDENQENNKDKAISELWTGYKLNQVLELKENNTIKQLDKATEDFIQASIKYSDHLKREQVEQVITTYTAYSQTLFISNKRLDALVKLVEAGKLLQKTPEISTEIKFRFLITFGQIFNEVAEFNSFDEHQDHVSSVTYSLDNQIIASASYDNTIKLWKRDGNLIQTLDGHDGHQKYVTDVSFSPDGKILASASTDNTIKLWEKETITQEWKLLKTFDKHKHGVLTISFSPDGKIIASGSIDKTVKLWSKMGKVLKTLKGHEDEVIDVTFSPNGQIVASTSKDKTVKLWTRKGEFIKNLEQLHKNYVSSLSFSPTDKTLVTGSLDDTFIIWSVDEKSYEIGQHIEVFKAYQEGIKYIAFSPDGEKIVSAGQNGTIKVWQKDGTFYKTLKGHENVVKKVRFSPDSSTLVSCSQDENVKLWHCKDKFKGHSKVISNLNFSLDGKKIVTSEDRTINLWNCHGQLLQVCDFDNCGVDIIDAKFSQNGQVIAIAKQNGNIEIWNINNNFSNQFEYHKDFPIHKNAIKSIDFNYKNKMIVSASTDGTIKLWNYSNSNIYLEETSNVDIVIFSPDGTMLASINKNNRYVQLWHIKDKFNSIFSLEGVECIDVIFSNDNKLIATNCIDKIQIWNVNGDFPQTLQGKSKNKILSISFSPDNTLIASIRADQSVEIWSIKGKLLHSIQGNNKEQIIYCAKFSLNWNSIAVAGIENGYPFMNLWKLNLDEILLDSSQHIHDYKENNKYT</sequence>
<dbReference type="PROSITE" id="PS50294">
    <property type="entry name" value="WD_REPEATS_REGION"/>
    <property type="match status" value="8"/>
</dbReference>
<reference evidence="8" key="1">
    <citation type="journal article" date="2018" name="Genome Announc.">
        <title>Draft Genome Sequence of the Nitrogen-Fixing and Hormogonia-Inducing Cyanobacterium Nostoc cycadae Strain WK-1, Isolated from the Coralloid Roots of Cycas revoluta.</title>
        <authorList>
            <person name="Kanesaki Y."/>
            <person name="Hirose M."/>
            <person name="Hirose Y."/>
            <person name="Fujisawa T."/>
            <person name="Nakamura Y."/>
            <person name="Watanabe S."/>
            <person name="Matsunaga S."/>
            <person name="Uchida H."/>
            <person name="Murakami A."/>
        </authorList>
    </citation>
    <scope>NUCLEOTIDE SEQUENCE [LARGE SCALE GENOMIC DNA]</scope>
    <source>
        <strain evidence="8">WK-1</strain>
    </source>
</reference>
<name>A0A2H6LMM4_9NOSO</name>